<organism evidence="3">
    <name type="scientific">Pseudictyota dubia</name>
    <dbReference type="NCBI Taxonomy" id="2749911"/>
    <lineage>
        <taxon>Eukaryota</taxon>
        <taxon>Sar</taxon>
        <taxon>Stramenopiles</taxon>
        <taxon>Ochrophyta</taxon>
        <taxon>Bacillariophyta</taxon>
        <taxon>Mediophyceae</taxon>
        <taxon>Biddulphiophycidae</taxon>
        <taxon>Eupodiscales</taxon>
        <taxon>Odontellaceae</taxon>
        <taxon>Pseudictyota</taxon>
    </lineage>
</organism>
<protein>
    <recommendedName>
        <fullName evidence="2">RING-type domain-containing protein</fullName>
    </recommendedName>
</protein>
<keyword evidence="1" id="KW-0862">Zinc</keyword>
<dbReference type="GO" id="GO:0008270">
    <property type="term" value="F:zinc ion binding"/>
    <property type="evidence" value="ECO:0007669"/>
    <property type="project" value="UniProtKB-KW"/>
</dbReference>
<sequence>MILFPTSTTDAFATLGEPEGDRNRHSEDDLVTLPGVCFVVVCGIVDKVASCRSWVRERYTLRNRKKLIARHTVAKRISERSGFLFNGMVRKSITFPSPSGSTHSERERQEKSIVKNLKSTVKHFKKVSPATITCNDKSEHVDNTVSGAGSTRDRIELHTNKEVVPGLPQESSICAICFESFSVGEEVIWSRVAPCVHAFHRQCIIPWLLRNEKCPCCRMDYLRVVGKGEISSSSQ</sequence>
<dbReference type="CDD" id="cd16454">
    <property type="entry name" value="RING-H2_PA-TM-RING"/>
    <property type="match status" value="1"/>
</dbReference>
<name>A0A7R9Z3P1_9STRA</name>
<proteinExistence type="predicted"/>
<dbReference type="PANTHER" id="PTHR22765">
    <property type="entry name" value="RING FINGER AND PROTEASE ASSOCIATED DOMAIN-CONTAINING"/>
    <property type="match status" value="1"/>
</dbReference>
<dbReference type="Pfam" id="PF13639">
    <property type="entry name" value="zf-RING_2"/>
    <property type="match status" value="1"/>
</dbReference>
<gene>
    <name evidence="3" type="ORF">TDUB1175_LOCUS6155</name>
</gene>
<dbReference type="SMART" id="SM00184">
    <property type="entry name" value="RING"/>
    <property type="match status" value="1"/>
</dbReference>
<dbReference type="InterPro" id="IPR051826">
    <property type="entry name" value="E3_ubiquitin-ligase_domain"/>
</dbReference>
<keyword evidence="1" id="KW-0479">Metal-binding</keyword>
<evidence type="ECO:0000313" key="3">
    <source>
        <dbReference type="EMBL" id="CAD8302901.1"/>
    </source>
</evidence>
<feature type="domain" description="RING-type" evidence="2">
    <location>
        <begin position="174"/>
        <end position="218"/>
    </location>
</feature>
<dbReference type="GO" id="GO:0061630">
    <property type="term" value="F:ubiquitin protein ligase activity"/>
    <property type="evidence" value="ECO:0007669"/>
    <property type="project" value="TreeGrafter"/>
</dbReference>
<dbReference type="SUPFAM" id="SSF57850">
    <property type="entry name" value="RING/U-box"/>
    <property type="match status" value="1"/>
</dbReference>
<accession>A0A7R9Z3P1</accession>
<evidence type="ECO:0000259" key="2">
    <source>
        <dbReference type="PROSITE" id="PS50089"/>
    </source>
</evidence>
<dbReference type="PROSITE" id="PS50089">
    <property type="entry name" value="ZF_RING_2"/>
    <property type="match status" value="1"/>
</dbReference>
<evidence type="ECO:0000256" key="1">
    <source>
        <dbReference type="PROSITE-ProRule" id="PRU00175"/>
    </source>
</evidence>
<dbReference type="InterPro" id="IPR013083">
    <property type="entry name" value="Znf_RING/FYVE/PHD"/>
</dbReference>
<dbReference type="AlphaFoldDB" id="A0A7R9Z3P1"/>
<dbReference type="InterPro" id="IPR001841">
    <property type="entry name" value="Znf_RING"/>
</dbReference>
<dbReference type="EMBL" id="HBED01012368">
    <property type="protein sequence ID" value="CAD8302901.1"/>
    <property type="molecule type" value="Transcribed_RNA"/>
</dbReference>
<dbReference type="PANTHER" id="PTHR22765:SF272">
    <property type="entry name" value="E3 UBIQUITIN-PROTEIN LIGASE PRAJA-2"/>
    <property type="match status" value="1"/>
</dbReference>
<reference evidence="3" key="1">
    <citation type="submission" date="2021-01" db="EMBL/GenBank/DDBJ databases">
        <authorList>
            <person name="Corre E."/>
            <person name="Pelletier E."/>
            <person name="Niang G."/>
            <person name="Scheremetjew M."/>
            <person name="Finn R."/>
            <person name="Kale V."/>
            <person name="Holt S."/>
            <person name="Cochrane G."/>
            <person name="Meng A."/>
            <person name="Brown T."/>
            <person name="Cohen L."/>
        </authorList>
    </citation>
    <scope>NUCLEOTIDE SEQUENCE</scope>
    <source>
        <strain evidence="3">CCMP147</strain>
    </source>
</reference>
<keyword evidence="1" id="KW-0863">Zinc-finger</keyword>
<dbReference type="Gene3D" id="3.30.40.10">
    <property type="entry name" value="Zinc/RING finger domain, C3HC4 (zinc finger)"/>
    <property type="match status" value="1"/>
</dbReference>
<dbReference type="GO" id="GO:0006511">
    <property type="term" value="P:ubiquitin-dependent protein catabolic process"/>
    <property type="evidence" value="ECO:0007669"/>
    <property type="project" value="TreeGrafter"/>
</dbReference>